<proteinExistence type="predicted"/>
<evidence type="ECO:0008006" key="3">
    <source>
        <dbReference type="Google" id="ProtNLM"/>
    </source>
</evidence>
<dbReference type="RefSeq" id="WP_257726026.1">
    <property type="nucleotide sequence ID" value="NZ_JANLFC010000082.1"/>
</dbReference>
<organism evidence="1 2">
    <name type="scientific">Aeromonas veronii</name>
    <dbReference type="NCBI Taxonomy" id="654"/>
    <lineage>
        <taxon>Bacteria</taxon>
        <taxon>Pseudomonadati</taxon>
        <taxon>Pseudomonadota</taxon>
        <taxon>Gammaproteobacteria</taxon>
        <taxon>Aeromonadales</taxon>
        <taxon>Aeromonadaceae</taxon>
        <taxon>Aeromonas</taxon>
    </lineage>
</organism>
<gene>
    <name evidence="1" type="ORF">NS965_20725</name>
</gene>
<evidence type="ECO:0000313" key="1">
    <source>
        <dbReference type="EMBL" id="MCR4450812.1"/>
    </source>
</evidence>
<comment type="caution">
    <text evidence="1">The sequence shown here is derived from an EMBL/GenBank/DDBJ whole genome shotgun (WGS) entry which is preliminary data.</text>
</comment>
<name>A0AAW5MJ29_AERVE</name>
<sequence>MTTPRQEECTTEMVYGADNAALKLIFQVKKEALRQFQNQLIALRKEQKPSTNVAAVRSLLFACREERAGANFAFEQIESNERFIEEMRQLWENCPLSMPEEIIK</sequence>
<accession>A0AAW5MJ29</accession>
<evidence type="ECO:0000313" key="2">
    <source>
        <dbReference type="Proteomes" id="UP001204061"/>
    </source>
</evidence>
<protein>
    <recommendedName>
        <fullName evidence="3">DUF3135 domain-containing protein</fullName>
    </recommendedName>
</protein>
<reference evidence="1" key="1">
    <citation type="submission" date="2022-08" db="EMBL/GenBank/DDBJ databases">
        <title>A global survey of hypervirulent Aeromonas hydrophila identified this emerging pathogen in farmed fish in the lower Mekong River basin.</title>
        <authorList>
            <person name="Xu T."/>
            <person name="Rasmussen-Ivey C.R."/>
            <person name="Moen F.S."/>
            <person name="Fernandez Bravo A."/>
            <person name="Lamy B."/>
            <person name="Beaz-Hidalgo R."/>
            <person name="Khan C.D."/>
            <person name="Castro Escarpulli G."/>
            <person name="Yasin I.S.M."/>
            <person name="Figueras M.J."/>
            <person name="Azzam Sayuti M."/>
            <person name="Karim M.M."/>
            <person name="Alam K.M."/>
            <person name="Le T.T.T."/>
            <person name="Thao N.H.P."/>
            <person name="Addo S."/>
            <person name="Duodu S."/>
            <person name="Ali S."/>
            <person name="Mey S."/>
            <person name="Somony T."/>
            <person name="Liles M.R."/>
        </authorList>
    </citation>
    <scope>NUCLEOTIDE SEQUENCE</scope>
    <source>
        <strain evidence="1">0.14</strain>
    </source>
</reference>
<dbReference type="EMBL" id="JANLFC010000082">
    <property type="protein sequence ID" value="MCR4450812.1"/>
    <property type="molecule type" value="Genomic_DNA"/>
</dbReference>
<dbReference type="Proteomes" id="UP001204061">
    <property type="component" value="Unassembled WGS sequence"/>
</dbReference>
<dbReference type="AlphaFoldDB" id="A0AAW5MJ29"/>